<gene>
    <name evidence="2" type="ORF">K7C98_33755</name>
</gene>
<comment type="caution">
    <text evidence="2">The sequence shown here is derived from an EMBL/GenBank/DDBJ whole genome shotgun (WGS) entry which is preliminary data.</text>
</comment>
<name>A0ABS7U119_9BACT</name>
<accession>A0ABS7U119</accession>
<keyword evidence="3" id="KW-1185">Reference proteome</keyword>
<proteinExistence type="predicted"/>
<evidence type="ECO:0000313" key="3">
    <source>
        <dbReference type="Proteomes" id="UP001139031"/>
    </source>
</evidence>
<dbReference type="Proteomes" id="UP001139031">
    <property type="component" value="Unassembled WGS sequence"/>
</dbReference>
<evidence type="ECO:0000313" key="2">
    <source>
        <dbReference type="EMBL" id="MBZ5714225.1"/>
    </source>
</evidence>
<feature type="domain" description="PatA-like N-terminal" evidence="1">
    <location>
        <begin position="76"/>
        <end position="220"/>
    </location>
</feature>
<reference evidence="2" key="1">
    <citation type="submission" date="2021-08" db="EMBL/GenBank/DDBJ databases">
        <authorList>
            <person name="Stevens D.C."/>
        </authorList>
    </citation>
    <scope>NUCLEOTIDE SEQUENCE</scope>
    <source>
        <strain evidence="2">DSM 53165</strain>
    </source>
</reference>
<dbReference type="RefSeq" id="WP_224195956.1">
    <property type="nucleotide sequence ID" value="NZ_JAIRAU010000047.1"/>
</dbReference>
<sequence>MKHAQDELVWIDGTGAAHPLGEVATQRMRTREGAFRIMPSPRHLVFMRYVGADGRRDREDGAVVRIAGEITGPGAMADVIALLAQVGWRGELVVQDSEHSRSLFFEHGSIVGVQSDAGDELLGNIAYRFGAVHEDVLGDVLVRARKTGERFGVAAVAMGALTEEQVLSLLGRQVEEVVFAVLMADDGLYAFLDGYEESRLPFRQVHSATSLLMHLIVRLDGIRYFRPWIPSSQYIPKKRPGAVAPGTELLPLWNALDGVQSVEQLGRSTGLGEFQVTEMLFQLTQSQHVIILPPRLRGGAAEAVELANTALRAIHQRADMAGRGTVFRNAMAGFARGSYDDLFRGAGPFEHGGFNGQMIDRNATNTCRTLGGEPEVLVREMMYDYVAFALLSCGASIGKADEQALSREVEPLLAKLRPASQSGMFRLTPT</sequence>
<protein>
    <recommendedName>
        <fullName evidence="1">PatA-like N-terminal domain-containing protein</fullName>
    </recommendedName>
</protein>
<organism evidence="2 3">
    <name type="scientific">Nannocystis pusilla</name>
    <dbReference type="NCBI Taxonomy" id="889268"/>
    <lineage>
        <taxon>Bacteria</taxon>
        <taxon>Pseudomonadati</taxon>
        <taxon>Myxococcota</taxon>
        <taxon>Polyangia</taxon>
        <taxon>Nannocystales</taxon>
        <taxon>Nannocystaceae</taxon>
        <taxon>Nannocystis</taxon>
    </lineage>
</organism>
<dbReference type="Pfam" id="PF14332">
    <property type="entry name" value="DUF4388"/>
    <property type="match status" value="1"/>
</dbReference>
<evidence type="ECO:0000259" key="1">
    <source>
        <dbReference type="Pfam" id="PF14332"/>
    </source>
</evidence>
<dbReference type="EMBL" id="JAIRAU010000047">
    <property type="protein sequence ID" value="MBZ5714225.1"/>
    <property type="molecule type" value="Genomic_DNA"/>
</dbReference>
<dbReference type="InterPro" id="IPR025497">
    <property type="entry name" value="PatA-like_N"/>
</dbReference>